<keyword evidence="2" id="KW-1185">Reference proteome</keyword>
<evidence type="ECO:0000313" key="2">
    <source>
        <dbReference type="Proteomes" id="UP001519310"/>
    </source>
</evidence>
<organism evidence="1 2">
    <name type="scientific">Streptomyces avidinii</name>
    <dbReference type="NCBI Taxonomy" id="1895"/>
    <lineage>
        <taxon>Bacteria</taxon>
        <taxon>Bacillati</taxon>
        <taxon>Actinomycetota</taxon>
        <taxon>Actinomycetes</taxon>
        <taxon>Kitasatosporales</taxon>
        <taxon>Streptomycetaceae</taxon>
        <taxon>Streptomyces</taxon>
    </lineage>
</organism>
<comment type="caution">
    <text evidence="1">The sequence shown here is derived from an EMBL/GenBank/DDBJ whole genome shotgun (WGS) entry which is preliminary data.</text>
</comment>
<gene>
    <name evidence="1" type="ORF">J2Z77_007192</name>
</gene>
<accession>A0ABS4LGT0</accession>
<evidence type="ECO:0000313" key="1">
    <source>
        <dbReference type="EMBL" id="MBP2041335.1"/>
    </source>
</evidence>
<reference evidence="1 2" key="1">
    <citation type="submission" date="2021-03" db="EMBL/GenBank/DDBJ databases">
        <title>Genomic Encyclopedia of Type Strains, Phase IV (KMG-IV): sequencing the most valuable type-strain genomes for metagenomic binning, comparative biology and taxonomic classification.</title>
        <authorList>
            <person name="Goeker M."/>
        </authorList>
    </citation>
    <scope>NUCLEOTIDE SEQUENCE [LARGE SCALE GENOMIC DNA]</scope>
    <source>
        <strain evidence="1 2">DSM 40526</strain>
    </source>
</reference>
<sequence length="160" mass="17150">MFSKETADWYARCLGDPAAAHTAWQDHGVAVLPLGARFEAVRIPDALAHAAVRSTGDRVVALALTLALEGPVIHDSRGRNHYALVEPGTAERWRARDAVECLGYGTHLGVPDMGRDRSAPGRPLYWAATPGPGSYFCRVAAVRLLVRVGAARLAEPEVAT</sequence>
<dbReference type="RefSeq" id="WP_189972311.1">
    <property type="nucleotide sequence ID" value="NZ_BMVL01000010.1"/>
</dbReference>
<name>A0ABS4LGT0_STRAV</name>
<dbReference type="Proteomes" id="UP001519310">
    <property type="component" value="Unassembled WGS sequence"/>
</dbReference>
<dbReference type="EMBL" id="JAGGLQ010000023">
    <property type="protein sequence ID" value="MBP2041335.1"/>
    <property type="molecule type" value="Genomic_DNA"/>
</dbReference>
<proteinExistence type="predicted"/>
<protein>
    <submittedName>
        <fullName evidence="1">Uncharacterized protein</fullName>
    </submittedName>
</protein>